<organism evidence="2 3">
    <name type="scientific">Maioricimonas rarisocia</name>
    <dbReference type="NCBI Taxonomy" id="2528026"/>
    <lineage>
        <taxon>Bacteria</taxon>
        <taxon>Pseudomonadati</taxon>
        <taxon>Planctomycetota</taxon>
        <taxon>Planctomycetia</taxon>
        <taxon>Planctomycetales</taxon>
        <taxon>Planctomycetaceae</taxon>
        <taxon>Maioricimonas</taxon>
    </lineage>
</organism>
<dbReference type="EMBL" id="CP036275">
    <property type="protein sequence ID" value="QDU39571.1"/>
    <property type="molecule type" value="Genomic_DNA"/>
</dbReference>
<protein>
    <submittedName>
        <fullName evidence="2">Uncharacterized protein</fullName>
    </submittedName>
</protein>
<evidence type="ECO:0000313" key="3">
    <source>
        <dbReference type="Proteomes" id="UP000320496"/>
    </source>
</evidence>
<dbReference type="Proteomes" id="UP000320496">
    <property type="component" value="Chromosome"/>
</dbReference>
<gene>
    <name evidence="2" type="ORF">Mal4_39160</name>
</gene>
<sequence length="151" mass="16254" precursor="true">MQTLNRYAGITALALALTFATASTSHAGKGGTDRPFKGHATGVATFLSPFEAIIDYTGKATHLGKFTRREYLFINEDGFTFQGTMTFVAANGDELDLDFEGMFISPNDAIGTYTFTGGTGRFEDATGTATFEAYTPDFVDVDVTFEGTISY</sequence>
<name>A0A517ZAW4_9PLAN</name>
<accession>A0A517ZAW4</accession>
<dbReference type="AlphaFoldDB" id="A0A517ZAW4"/>
<keyword evidence="1" id="KW-0732">Signal</keyword>
<reference evidence="2 3" key="1">
    <citation type="submission" date="2019-02" db="EMBL/GenBank/DDBJ databases">
        <title>Deep-cultivation of Planctomycetes and their phenomic and genomic characterization uncovers novel biology.</title>
        <authorList>
            <person name="Wiegand S."/>
            <person name="Jogler M."/>
            <person name="Boedeker C."/>
            <person name="Pinto D."/>
            <person name="Vollmers J."/>
            <person name="Rivas-Marin E."/>
            <person name="Kohn T."/>
            <person name="Peeters S.H."/>
            <person name="Heuer A."/>
            <person name="Rast P."/>
            <person name="Oberbeckmann S."/>
            <person name="Bunk B."/>
            <person name="Jeske O."/>
            <person name="Meyerdierks A."/>
            <person name="Storesund J.E."/>
            <person name="Kallscheuer N."/>
            <person name="Luecker S."/>
            <person name="Lage O.M."/>
            <person name="Pohl T."/>
            <person name="Merkel B.J."/>
            <person name="Hornburger P."/>
            <person name="Mueller R.-W."/>
            <person name="Bruemmer F."/>
            <person name="Labrenz M."/>
            <person name="Spormann A.M."/>
            <person name="Op den Camp H."/>
            <person name="Overmann J."/>
            <person name="Amann R."/>
            <person name="Jetten M.S.M."/>
            <person name="Mascher T."/>
            <person name="Medema M.H."/>
            <person name="Devos D.P."/>
            <person name="Kaster A.-K."/>
            <person name="Ovreas L."/>
            <person name="Rohde M."/>
            <person name="Galperin M.Y."/>
            <person name="Jogler C."/>
        </authorList>
    </citation>
    <scope>NUCLEOTIDE SEQUENCE [LARGE SCALE GENOMIC DNA]</scope>
    <source>
        <strain evidence="2 3">Mal4</strain>
    </source>
</reference>
<evidence type="ECO:0000313" key="2">
    <source>
        <dbReference type="EMBL" id="QDU39571.1"/>
    </source>
</evidence>
<evidence type="ECO:0000256" key="1">
    <source>
        <dbReference type="SAM" id="SignalP"/>
    </source>
</evidence>
<feature type="chain" id="PRO_5021714090" evidence="1">
    <location>
        <begin position="28"/>
        <end position="151"/>
    </location>
</feature>
<feature type="signal peptide" evidence="1">
    <location>
        <begin position="1"/>
        <end position="27"/>
    </location>
</feature>
<dbReference type="OrthoDB" id="1430560at2"/>
<keyword evidence="3" id="KW-1185">Reference proteome</keyword>
<dbReference type="RefSeq" id="WP_145370743.1">
    <property type="nucleotide sequence ID" value="NZ_CP036275.1"/>
</dbReference>
<proteinExistence type="predicted"/>
<dbReference type="KEGG" id="mri:Mal4_39160"/>